<accession>B6TB23</accession>
<sequence length="50" mass="5699">MCRGQLSSALQTFARGYESSEEQVGTWNLKSQVKTRYCRMMLMEDAAMSS</sequence>
<reference evidence="1" key="1">
    <citation type="journal article" date="2009" name="Plant Mol. Biol.">
        <title>Insights into corn genes derived from large-scale cDNA sequencing.</title>
        <authorList>
            <person name="Alexandrov N.N."/>
            <person name="Brover V.V."/>
            <person name="Freidin S."/>
            <person name="Troukhan M.E."/>
            <person name="Tatarinova T.V."/>
            <person name="Zhang H."/>
            <person name="Swaller T.J."/>
            <person name="Lu Y.P."/>
            <person name="Bouck J."/>
            <person name="Flavell R.B."/>
            <person name="Feldmann K.A."/>
        </authorList>
    </citation>
    <scope>NUCLEOTIDE SEQUENCE</scope>
</reference>
<dbReference type="EMBL" id="EU962188">
    <property type="protein sequence ID" value="ACG34306.1"/>
    <property type="molecule type" value="mRNA"/>
</dbReference>
<evidence type="ECO:0000313" key="1">
    <source>
        <dbReference type="EMBL" id="ACG34306.1"/>
    </source>
</evidence>
<name>B6TB23_MAIZE</name>
<protein>
    <submittedName>
        <fullName evidence="1">Uncharacterized protein</fullName>
    </submittedName>
</protein>
<organism evidence="1">
    <name type="scientific">Zea mays</name>
    <name type="common">Maize</name>
    <dbReference type="NCBI Taxonomy" id="4577"/>
    <lineage>
        <taxon>Eukaryota</taxon>
        <taxon>Viridiplantae</taxon>
        <taxon>Streptophyta</taxon>
        <taxon>Embryophyta</taxon>
        <taxon>Tracheophyta</taxon>
        <taxon>Spermatophyta</taxon>
        <taxon>Magnoliopsida</taxon>
        <taxon>Liliopsida</taxon>
        <taxon>Poales</taxon>
        <taxon>Poaceae</taxon>
        <taxon>PACMAD clade</taxon>
        <taxon>Panicoideae</taxon>
        <taxon>Andropogonodae</taxon>
        <taxon>Andropogoneae</taxon>
        <taxon>Tripsacinae</taxon>
        <taxon>Zea</taxon>
    </lineage>
</organism>
<dbReference type="AlphaFoldDB" id="B6TB23"/>
<proteinExistence type="evidence at transcript level"/>